<name>A0A1B7KW69_PARTM</name>
<dbReference type="AlphaFoldDB" id="A0A1B7KW69"/>
<gene>
    <name evidence="3" type="ORF">A7K69_01215</name>
</gene>
<feature type="transmembrane region" description="Helical" evidence="2">
    <location>
        <begin position="73"/>
        <end position="95"/>
    </location>
</feature>
<dbReference type="EMBL" id="LXMA01000001">
    <property type="protein sequence ID" value="OAT74359.1"/>
    <property type="molecule type" value="Genomic_DNA"/>
</dbReference>
<reference evidence="4" key="1">
    <citation type="submission" date="2016-05" db="EMBL/GenBank/DDBJ databases">
        <authorList>
            <person name="Wang W."/>
            <person name="Zhu L."/>
        </authorList>
    </citation>
    <scope>NUCLEOTIDE SEQUENCE [LARGE SCALE GENOMIC DNA]</scope>
    <source>
        <strain evidence="4">W-2</strain>
    </source>
</reference>
<feature type="region of interest" description="Disordered" evidence="1">
    <location>
        <begin position="1"/>
        <end position="60"/>
    </location>
</feature>
<feature type="compositionally biased region" description="Basic and acidic residues" evidence="1">
    <location>
        <begin position="14"/>
        <end position="43"/>
    </location>
</feature>
<accession>A0A1B7KW69</accession>
<keyword evidence="2" id="KW-0472">Membrane</keyword>
<keyword evidence="2" id="KW-1133">Transmembrane helix</keyword>
<feature type="compositionally biased region" description="Basic residues" evidence="1">
    <location>
        <begin position="1"/>
        <end position="10"/>
    </location>
</feature>
<dbReference type="Proteomes" id="UP000078290">
    <property type="component" value="Unassembled WGS sequence"/>
</dbReference>
<comment type="caution">
    <text evidence="3">The sequence shown here is derived from an EMBL/GenBank/DDBJ whole genome shotgun (WGS) entry which is preliminary data.</text>
</comment>
<proteinExistence type="predicted"/>
<keyword evidence="2" id="KW-0812">Transmembrane</keyword>
<evidence type="ECO:0000313" key="4">
    <source>
        <dbReference type="Proteomes" id="UP000078290"/>
    </source>
</evidence>
<dbReference type="OrthoDB" id="2964557at2"/>
<evidence type="ECO:0000256" key="1">
    <source>
        <dbReference type="SAM" id="MobiDB-lite"/>
    </source>
</evidence>
<organism evidence="3 4">
    <name type="scientific">Parageobacillus thermoglucosidasius</name>
    <name type="common">Geobacillus thermoglucosidasius</name>
    <dbReference type="NCBI Taxonomy" id="1426"/>
    <lineage>
        <taxon>Bacteria</taxon>
        <taxon>Bacillati</taxon>
        <taxon>Bacillota</taxon>
        <taxon>Bacilli</taxon>
        <taxon>Bacillales</taxon>
        <taxon>Anoxybacillaceae</taxon>
        <taxon>Parageobacillus</taxon>
    </lineage>
</organism>
<protein>
    <submittedName>
        <fullName evidence="3">Stage II sporulation protein B</fullName>
    </submittedName>
</protein>
<evidence type="ECO:0000256" key="2">
    <source>
        <dbReference type="SAM" id="Phobius"/>
    </source>
</evidence>
<sequence>MMDKHSRKITVKINGKERPFTTDKPKHIETNVNILEKEKEAEPRPYASFQQKKKKREKRSPITGAFNARIKPAIFSIAMAIMIGTGFGFIVLNVIPKQKAHSPQTLETALPIPMESKNSAKPAAKSANEAAAASFTVSVIQAGVFTDREAASAYARQLQSSSIPVVVVGEKQVALFIAVGNDKQQLQAINEWYKQKAHSTYIKSLSFANINSKRKPVIKAGETLYRQMAAISVILLGKGKVSIEDWKKLENHYQQIRSQTVPNDDDIKRYVSHMKTAYNMLIAYKTNQREELLQKTQQELLEALKSYIAVFPLRS</sequence>
<evidence type="ECO:0000313" key="3">
    <source>
        <dbReference type="EMBL" id="OAT74359.1"/>
    </source>
</evidence>